<accession>A0A6N2XTZ6</accession>
<dbReference type="GeneID" id="23112545"/>
<gene>
    <name evidence="1" type="ORF">CBLFYP116_05872</name>
</gene>
<dbReference type="EMBL" id="CACRTF010000026">
    <property type="protein sequence ID" value="VYT57040.1"/>
    <property type="molecule type" value="Genomic_DNA"/>
</dbReference>
<proteinExistence type="predicted"/>
<evidence type="ECO:0000313" key="1">
    <source>
        <dbReference type="EMBL" id="VYT57040.1"/>
    </source>
</evidence>
<sequence length="168" mass="19706">MEEDFIDACDVLQELCGLLSGYRYELHYHDNGEYEYLNETGVCITIFNPYSENKMYIDLEEEFTLSYGAYHEHYYPNSTDYKEMVQTIKGILDNELCSATMYSGEPLKWLGSTTITKAESRERPIKDVFSFILKIKEFKIRLNTDGGEIYYNFWNPSDDKVIKITKKA</sequence>
<name>A0A6N2XTZ6_9FIRM</name>
<dbReference type="RefSeq" id="WP_002574849.1">
    <property type="nucleotide sequence ID" value="NZ_BAABXO010000001.1"/>
</dbReference>
<dbReference type="AlphaFoldDB" id="A0A6N2XTZ6"/>
<organism evidence="1">
    <name type="scientific">Enterocloster bolteae</name>
    <dbReference type="NCBI Taxonomy" id="208479"/>
    <lineage>
        <taxon>Bacteria</taxon>
        <taxon>Bacillati</taxon>
        <taxon>Bacillota</taxon>
        <taxon>Clostridia</taxon>
        <taxon>Lachnospirales</taxon>
        <taxon>Lachnospiraceae</taxon>
        <taxon>Enterocloster</taxon>
    </lineage>
</organism>
<protein>
    <submittedName>
        <fullName evidence="1">Uncharacterized protein</fullName>
    </submittedName>
</protein>
<reference evidence="1" key="1">
    <citation type="submission" date="2019-11" db="EMBL/GenBank/DDBJ databases">
        <authorList>
            <person name="Feng L."/>
        </authorList>
    </citation>
    <scope>NUCLEOTIDE SEQUENCE</scope>
    <source>
        <strain evidence="1">CbolteaeLFYP116</strain>
    </source>
</reference>